<evidence type="ECO:0000256" key="19">
    <source>
        <dbReference type="RuleBase" id="RU004335"/>
    </source>
</evidence>
<evidence type="ECO:0000256" key="18">
    <source>
        <dbReference type="ARBA" id="ARBA00043078"/>
    </source>
</evidence>
<feature type="region of interest" description="Disordered" evidence="20">
    <location>
        <begin position="481"/>
        <end position="541"/>
    </location>
</feature>
<accession>A0A2P4YS31</accession>
<evidence type="ECO:0000256" key="15">
    <source>
        <dbReference type="ARBA" id="ARBA00023326"/>
    </source>
</evidence>
<evidence type="ECO:0000313" key="22">
    <source>
        <dbReference type="Proteomes" id="UP000237271"/>
    </source>
</evidence>
<comment type="subcellular location">
    <subcellularLocation>
        <location evidence="3">Cell membrane</location>
    </subcellularLocation>
    <subcellularLocation>
        <location evidence="2">Secreted</location>
        <location evidence="2">Cell wall</location>
    </subcellularLocation>
</comment>
<keyword evidence="8" id="KW-0964">Secreted</keyword>
<dbReference type="InterPro" id="IPR000490">
    <property type="entry name" value="Glyco_hydro_17"/>
</dbReference>
<evidence type="ECO:0000256" key="9">
    <source>
        <dbReference type="ARBA" id="ARBA00022729"/>
    </source>
</evidence>
<evidence type="ECO:0000256" key="14">
    <source>
        <dbReference type="ARBA" id="ARBA00023316"/>
    </source>
</evidence>
<evidence type="ECO:0000256" key="20">
    <source>
        <dbReference type="SAM" id="MobiDB-lite"/>
    </source>
</evidence>
<evidence type="ECO:0000256" key="3">
    <source>
        <dbReference type="ARBA" id="ARBA00004236"/>
    </source>
</evidence>
<keyword evidence="6" id="KW-1003">Cell membrane</keyword>
<keyword evidence="12" id="KW-0325">Glycoprotein</keyword>
<keyword evidence="22" id="KW-1185">Reference proteome</keyword>
<evidence type="ECO:0000256" key="16">
    <source>
        <dbReference type="ARBA" id="ARBA00037649"/>
    </source>
</evidence>
<dbReference type="AlphaFoldDB" id="A0A2P4YS31"/>
<reference evidence="21 22" key="1">
    <citation type="journal article" date="2017" name="Genome Biol. Evol.">
        <title>Phytophthora megakarya and P. palmivora, closely related causal agents of cacao black pod rot, underwent increases in genome sizes and gene numbers by different mechanisms.</title>
        <authorList>
            <person name="Ali S.S."/>
            <person name="Shao J."/>
            <person name="Lary D.J."/>
            <person name="Kronmiller B."/>
            <person name="Shen D."/>
            <person name="Strem M.D."/>
            <person name="Amoako-Attah I."/>
            <person name="Akrofi A.Y."/>
            <person name="Begoude B.A."/>
            <person name="Ten Hoopen G.M."/>
            <person name="Coulibaly K."/>
            <person name="Kebe B.I."/>
            <person name="Melnick R.L."/>
            <person name="Guiltinan M.J."/>
            <person name="Tyler B.M."/>
            <person name="Meinhardt L.W."/>
            <person name="Bailey B.A."/>
        </authorList>
    </citation>
    <scope>NUCLEOTIDE SEQUENCE [LARGE SCALE GENOMIC DNA]</scope>
    <source>
        <strain evidence="22">sbr112.9</strain>
    </source>
</reference>
<organism evidence="21 22">
    <name type="scientific">Phytophthora palmivora</name>
    <dbReference type="NCBI Taxonomy" id="4796"/>
    <lineage>
        <taxon>Eukaryota</taxon>
        <taxon>Sar</taxon>
        <taxon>Stramenopiles</taxon>
        <taxon>Oomycota</taxon>
        <taxon>Peronosporomycetes</taxon>
        <taxon>Peronosporales</taxon>
        <taxon>Peronosporaceae</taxon>
        <taxon>Phytophthora</taxon>
    </lineage>
</organism>
<keyword evidence="14" id="KW-0961">Cell wall biogenesis/degradation</keyword>
<comment type="caution">
    <text evidence="21">The sequence shown here is derived from an EMBL/GenBank/DDBJ whole genome shotgun (WGS) entry which is preliminary data.</text>
</comment>
<dbReference type="EMBL" id="NCKW01000374">
    <property type="protein sequence ID" value="POM80592.1"/>
    <property type="molecule type" value="Genomic_DNA"/>
</dbReference>
<dbReference type="SUPFAM" id="SSF51445">
    <property type="entry name" value="(Trans)glycosidases"/>
    <property type="match status" value="2"/>
</dbReference>
<comment type="similarity">
    <text evidence="4 19">Belongs to the glycosyl hydrolase 17 family.</text>
</comment>
<keyword evidence="11" id="KW-0472">Membrane</keyword>
<evidence type="ECO:0000256" key="12">
    <source>
        <dbReference type="ARBA" id="ARBA00023180"/>
    </source>
</evidence>
<keyword evidence="9" id="KW-0732">Signal</keyword>
<keyword evidence="13" id="KW-0119">Carbohydrate metabolism</keyword>
<dbReference type="GO" id="GO:0042973">
    <property type="term" value="F:glucan endo-1,3-beta-D-glucosidase activity"/>
    <property type="evidence" value="ECO:0007669"/>
    <property type="project" value="UniProtKB-EC"/>
</dbReference>
<evidence type="ECO:0000256" key="7">
    <source>
        <dbReference type="ARBA" id="ARBA00022512"/>
    </source>
</evidence>
<comment type="function">
    <text evidence="16">Glucanases play a role in cell expansion during growth, in cell-cell fusion during mating, and in spore release during sporulation. This enzyme may be involved in beta-glucan degradation. Active on laminarin and lichenan.</text>
</comment>
<dbReference type="GO" id="GO:0000272">
    <property type="term" value="P:polysaccharide catabolic process"/>
    <property type="evidence" value="ECO:0007669"/>
    <property type="project" value="UniProtKB-KW"/>
</dbReference>
<dbReference type="PANTHER" id="PTHR16631:SF17">
    <property type="entry name" value="GLUCAN ENDO-1,3-BETA-GLUCOSIDASE BTGC"/>
    <property type="match status" value="1"/>
</dbReference>
<protein>
    <recommendedName>
        <fullName evidence="5">glucan endo-1,3-beta-D-glucosidase</fullName>
        <ecNumber evidence="5">3.2.1.39</ecNumber>
    </recommendedName>
    <alternativeName>
        <fullName evidence="18">Endo-1,3-beta-glucanase btgC</fullName>
    </alternativeName>
    <alternativeName>
        <fullName evidence="17">Laminarinase btgC</fullName>
    </alternativeName>
</protein>
<dbReference type="InterPro" id="IPR050732">
    <property type="entry name" value="Beta-glucan_modifiers"/>
</dbReference>
<feature type="compositionally biased region" description="Polar residues" evidence="20">
    <location>
        <begin position="529"/>
        <end position="541"/>
    </location>
</feature>
<evidence type="ECO:0000256" key="4">
    <source>
        <dbReference type="ARBA" id="ARBA00008773"/>
    </source>
</evidence>
<keyword evidence="7" id="KW-0134">Cell wall</keyword>
<dbReference type="Proteomes" id="UP000237271">
    <property type="component" value="Unassembled WGS sequence"/>
</dbReference>
<evidence type="ECO:0000256" key="13">
    <source>
        <dbReference type="ARBA" id="ARBA00023277"/>
    </source>
</evidence>
<name>A0A2P4YS31_9STRA</name>
<dbReference type="EC" id="3.2.1.39" evidence="5"/>
<dbReference type="Gene3D" id="3.20.20.80">
    <property type="entry name" value="Glycosidases"/>
    <property type="match status" value="3"/>
</dbReference>
<comment type="catalytic activity">
    <reaction evidence="1">
        <text>Hydrolysis of (1-&gt;3)-beta-D-glucosidic linkages in (1-&gt;3)-beta-D-glucans.</text>
        <dbReference type="EC" id="3.2.1.39"/>
    </reaction>
</comment>
<dbReference type="InterPro" id="IPR017853">
    <property type="entry name" value="GH"/>
</dbReference>
<dbReference type="PANTHER" id="PTHR16631">
    <property type="entry name" value="GLUCAN 1,3-BETA-GLUCOSIDASE"/>
    <property type="match status" value="1"/>
</dbReference>
<proteinExistence type="inferred from homology"/>
<dbReference type="GO" id="GO:0071555">
    <property type="term" value="P:cell wall organization"/>
    <property type="evidence" value="ECO:0007669"/>
    <property type="project" value="UniProtKB-KW"/>
</dbReference>
<evidence type="ECO:0000256" key="17">
    <source>
        <dbReference type="ARBA" id="ARBA00042373"/>
    </source>
</evidence>
<keyword evidence="15" id="KW-0624">Polysaccharide degradation</keyword>
<evidence type="ECO:0000256" key="11">
    <source>
        <dbReference type="ARBA" id="ARBA00023136"/>
    </source>
</evidence>
<evidence type="ECO:0000256" key="2">
    <source>
        <dbReference type="ARBA" id="ARBA00004191"/>
    </source>
</evidence>
<dbReference type="OrthoDB" id="77201at2759"/>
<dbReference type="GO" id="GO:0005886">
    <property type="term" value="C:plasma membrane"/>
    <property type="evidence" value="ECO:0007669"/>
    <property type="project" value="UniProtKB-SubCell"/>
</dbReference>
<evidence type="ECO:0000256" key="1">
    <source>
        <dbReference type="ARBA" id="ARBA00000382"/>
    </source>
</evidence>
<evidence type="ECO:0000256" key="6">
    <source>
        <dbReference type="ARBA" id="ARBA00022475"/>
    </source>
</evidence>
<sequence>METLVQVTKSVRFYGLGDCDQSTMAVPAAINAGLSVSLGVWVNDDEAVFESEFTKLQTLLKDHSTIFSQGNIVSIHVGSEAIYRKEVTAAKNIEYLQRVKALLTAYGLESVPVTIAEIGDVYLAHPELTDAVDFVEANGFPFWERINIQNAVNYLKSRMTPLFQQALARDKKVVIGETGWASGGSSPRASFASPSNAATYFRGFYNWAIEQGIEFYYFEGFDEEWKIAATDDTVEGYFGLFHADGTLKTEIADLQLGPSCTNEDASAGGYTPVPTTRPEGCRVNLKKYKMVHVTGTSLILAALITVATTSIEAVAFNCPDINYNIRTGADWAIAEDKCKPASQIAKIHKMCSDNGGTADIPLTIIDVDSTYLEYPDLIDERIVDLTATYDGDKSVVIGEIGWVTNGSDPRASEATPENSAEYFHDFYLQAQEQNISFYYFSAFDEAWKGTDTVEAYFGLFYANGEMKPIIAELELDDEVTATGSSTKREVVTPSPEAEAKEETVELLETERKSSSSIANTREDDEENSAVISSDQKNCAME</sequence>
<feature type="compositionally biased region" description="Basic and acidic residues" evidence="20">
    <location>
        <begin position="497"/>
        <end position="513"/>
    </location>
</feature>
<keyword evidence="10 21" id="KW-0378">Hydrolase</keyword>
<evidence type="ECO:0000256" key="8">
    <source>
        <dbReference type="ARBA" id="ARBA00022525"/>
    </source>
</evidence>
<evidence type="ECO:0000256" key="10">
    <source>
        <dbReference type="ARBA" id="ARBA00022801"/>
    </source>
</evidence>
<evidence type="ECO:0000313" key="21">
    <source>
        <dbReference type="EMBL" id="POM80592.1"/>
    </source>
</evidence>
<evidence type="ECO:0000256" key="5">
    <source>
        <dbReference type="ARBA" id="ARBA00012780"/>
    </source>
</evidence>
<dbReference type="Pfam" id="PF00332">
    <property type="entry name" value="Glyco_hydro_17"/>
    <property type="match status" value="2"/>
</dbReference>
<gene>
    <name evidence="21" type="ORF">PHPALM_1550</name>
</gene>